<accession>A0A6C1EH11</accession>
<feature type="compositionally biased region" description="Basic residues" evidence="1">
    <location>
        <begin position="1"/>
        <end position="10"/>
    </location>
</feature>
<name>A0A6C1EH11_SACPS</name>
<dbReference type="EMBL" id="CP049013">
    <property type="protein sequence ID" value="QID88365.1"/>
    <property type="molecule type" value="Genomic_DNA"/>
</dbReference>
<dbReference type="OrthoDB" id="4067097at2759"/>
<evidence type="ECO:0000313" key="2">
    <source>
        <dbReference type="EMBL" id="QID88365.1"/>
    </source>
</evidence>
<proteinExistence type="predicted"/>
<evidence type="ECO:0000256" key="1">
    <source>
        <dbReference type="SAM" id="MobiDB-lite"/>
    </source>
</evidence>
<dbReference type="AlphaFoldDB" id="A0A6C1EH11"/>
<reference evidence="2 3" key="1">
    <citation type="journal article" date="2019" name="BMC Genomics">
        <title>Chromosome level assembly and comparative genome analysis confirm lager-brewing yeasts originated from a single hybridization.</title>
        <authorList>
            <person name="Salazar A.N."/>
            <person name="Gorter de Vries A.R."/>
            <person name="van den Broek M."/>
            <person name="Brouwers N."/>
            <person name="de la Torre Cortes P."/>
            <person name="Kuijpers N.G.A."/>
            <person name="Daran J.G."/>
            <person name="Abeel T."/>
        </authorList>
    </citation>
    <scope>NUCLEOTIDE SEQUENCE [LARGE SCALE GENOMIC DNA]</scope>
    <source>
        <strain evidence="2 3">CBS 1483</strain>
    </source>
</reference>
<evidence type="ECO:0000313" key="3">
    <source>
        <dbReference type="Proteomes" id="UP000501346"/>
    </source>
</evidence>
<organism evidence="2 3">
    <name type="scientific">Saccharomyces pastorianus</name>
    <name type="common">Lager yeast</name>
    <name type="synonym">Saccharomyces cerevisiae x Saccharomyces eubayanus</name>
    <dbReference type="NCBI Taxonomy" id="27292"/>
    <lineage>
        <taxon>Eukaryota</taxon>
        <taxon>Fungi</taxon>
        <taxon>Dikarya</taxon>
        <taxon>Ascomycota</taxon>
        <taxon>Saccharomycotina</taxon>
        <taxon>Saccharomycetes</taxon>
        <taxon>Saccharomycetales</taxon>
        <taxon>Saccharomycetaceae</taxon>
        <taxon>Saccharomyces</taxon>
    </lineage>
</organism>
<feature type="region of interest" description="Disordered" evidence="1">
    <location>
        <begin position="1"/>
        <end position="21"/>
    </location>
</feature>
<gene>
    <name evidence="2" type="ORF">GRS66_011076</name>
</gene>
<evidence type="ECO:0008006" key="4">
    <source>
        <dbReference type="Google" id="ProtNLM"/>
    </source>
</evidence>
<keyword evidence="3" id="KW-1185">Reference proteome</keyword>
<protein>
    <recommendedName>
        <fullName evidence="4">YPL068C-like protein</fullName>
    </recommendedName>
</protein>
<sequence>MQMQLRKRKRVDYTGKNSASDPSVTTIIPTIVVPKKRKLNKPGMIAPVIQSPTATLSSSNIIIPRPLQRPSFRNSAESPTHDDGLEVIPVLEIQKSLSSLIKRQESLFYKDLKRPTLVGLKNFEMLRLPNDLQLLQNIVNLLQSFDQLKSSNPKPRPAGVTGSKAFSQAHSNNLKKLIVEKKHLFSHPNRSSTTHQNDVLIHEIANLHSINLIDLLNLEMYNSTSHANNTGSQTTANSMTVNSIVKKLDKPILKERNNGLMWPHKSRFKAKKNQSSQNDSSLINNTNITLYNDI</sequence>
<dbReference type="Proteomes" id="UP000501346">
    <property type="component" value="Chromosome SeXVI"/>
</dbReference>